<keyword evidence="1" id="KW-0732">Signal</keyword>
<evidence type="ECO:0000256" key="1">
    <source>
        <dbReference type="SAM" id="SignalP"/>
    </source>
</evidence>
<feature type="signal peptide" evidence="1">
    <location>
        <begin position="1"/>
        <end position="18"/>
    </location>
</feature>
<dbReference type="EMBL" id="PQSP01000005">
    <property type="protein sequence ID" value="RUS66405.1"/>
    <property type="molecule type" value="Genomic_DNA"/>
</dbReference>
<keyword evidence="3" id="KW-1185">Reference proteome</keyword>
<dbReference type="PROSITE" id="PS51257">
    <property type="entry name" value="PROKAR_LIPOPROTEIN"/>
    <property type="match status" value="1"/>
</dbReference>
<evidence type="ECO:0000313" key="3">
    <source>
        <dbReference type="Proteomes" id="UP000286947"/>
    </source>
</evidence>
<proteinExistence type="predicted"/>
<gene>
    <name evidence="2" type="ORF">CUZ56_02131</name>
</gene>
<evidence type="ECO:0000313" key="2">
    <source>
        <dbReference type="EMBL" id="RUS66405.1"/>
    </source>
</evidence>
<dbReference type="RefSeq" id="WP_126980306.1">
    <property type="nucleotide sequence ID" value="NZ_PQSP01000005.1"/>
</dbReference>
<protein>
    <recommendedName>
        <fullName evidence="4">Lipoprotein</fullName>
    </recommendedName>
</protein>
<dbReference type="Proteomes" id="UP000286947">
    <property type="component" value="Unassembled WGS sequence"/>
</dbReference>
<evidence type="ECO:0008006" key="4">
    <source>
        <dbReference type="Google" id="ProtNLM"/>
    </source>
</evidence>
<organism evidence="2 3">
    <name type="scientific">Saezia sanguinis</name>
    <dbReference type="NCBI Taxonomy" id="1965230"/>
    <lineage>
        <taxon>Bacteria</taxon>
        <taxon>Pseudomonadati</taxon>
        <taxon>Pseudomonadota</taxon>
        <taxon>Betaproteobacteria</taxon>
        <taxon>Burkholderiales</taxon>
        <taxon>Saeziaceae</taxon>
        <taxon>Saezia</taxon>
    </lineage>
</organism>
<reference evidence="2 3" key="1">
    <citation type="submission" date="2018-01" db="EMBL/GenBank/DDBJ databases">
        <title>Saezia sanguinis gen. nov., sp. nov., in the order Burkholderiales isolated from human blood.</title>
        <authorList>
            <person name="Medina-Pascual M.J."/>
            <person name="Valdezate S."/>
            <person name="Monzon S."/>
            <person name="Cuesta I."/>
            <person name="Carrasco G."/>
            <person name="Villalon P."/>
            <person name="Saez-Nieto J.A."/>
        </authorList>
    </citation>
    <scope>NUCLEOTIDE SEQUENCE [LARGE SCALE GENOMIC DNA]</scope>
    <source>
        <strain evidence="2 3">CNM695-12</strain>
    </source>
</reference>
<dbReference type="AlphaFoldDB" id="A0A433SCE0"/>
<comment type="caution">
    <text evidence="2">The sequence shown here is derived from an EMBL/GenBank/DDBJ whole genome shotgun (WGS) entry which is preliminary data.</text>
</comment>
<feature type="chain" id="PRO_5019369579" description="Lipoprotein" evidence="1">
    <location>
        <begin position="19"/>
        <end position="93"/>
    </location>
</feature>
<sequence precursor="true">MFKKAVLFAAIVPVLVLAGCSNSEYEQARKDFMDGCTLQGGANEKICACSFDKAAEGFSKSEIVELNQGTNSANAQKFATAIFAAMKSCMAGS</sequence>
<name>A0A433SCE0_9BURK</name>
<dbReference type="OrthoDB" id="6636552at2"/>
<accession>A0A433SCE0</accession>